<name>A0A967B1L0_9MICO</name>
<dbReference type="EMBL" id="JAAOIV010000007">
    <property type="protein sequence ID" value="NHN56319.1"/>
    <property type="molecule type" value="Genomic_DNA"/>
</dbReference>
<gene>
    <name evidence="2" type="ORF">G9U51_11080</name>
</gene>
<sequence length="79" mass="8020">MNTSLGFRRTTRAIVGAASVALLGTAAIPTAEASAAGVATQRMRYVATQSAAVSPSALPSASTAGPRYVVTESGLLRRR</sequence>
<evidence type="ECO:0000313" key="2">
    <source>
        <dbReference type="EMBL" id="NHN56319.1"/>
    </source>
</evidence>
<proteinExistence type="predicted"/>
<feature type="signal peptide" evidence="1">
    <location>
        <begin position="1"/>
        <end position="33"/>
    </location>
</feature>
<dbReference type="AlphaFoldDB" id="A0A967B1L0"/>
<comment type="caution">
    <text evidence="2">The sequence shown here is derived from an EMBL/GenBank/DDBJ whole genome shotgun (WGS) entry which is preliminary data.</text>
</comment>
<protein>
    <submittedName>
        <fullName evidence="2">Uncharacterized protein</fullName>
    </submittedName>
</protein>
<dbReference type="RefSeq" id="WP_166196950.1">
    <property type="nucleotide sequence ID" value="NZ_JAAOIV010000007.1"/>
</dbReference>
<keyword evidence="1" id="KW-0732">Signal</keyword>
<evidence type="ECO:0000313" key="3">
    <source>
        <dbReference type="Proteomes" id="UP000744769"/>
    </source>
</evidence>
<accession>A0A967B1L0</accession>
<feature type="chain" id="PRO_5037559947" evidence="1">
    <location>
        <begin position="34"/>
        <end position="79"/>
    </location>
</feature>
<evidence type="ECO:0000256" key="1">
    <source>
        <dbReference type="SAM" id="SignalP"/>
    </source>
</evidence>
<dbReference type="Proteomes" id="UP000744769">
    <property type="component" value="Unassembled WGS sequence"/>
</dbReference>
<keyword evidence="3" id="KW-1185">Reference proteome</keyword>
<reference evidence="2" key="1">
    <citation type="submission" date="2020-03" db="EMBL/GenBank/DDBJ databases">
        <title>Draft sequencing of Calidifontibacter sp. DB0510.</title>
        <authorList>
            <person name="Kim D.-U."/>
        </authorList>
    </citation>
    <scope>NUCLEOTIDE SEQUENCE</scope>
    <source>
        <strain evidence="2">DB0510</strain>
    </source>
</reference>
<organism evidence="2 3">
    <name type="scientific">Metallococcus carri</name>
    <dbReference type="NCBI Taxonomy" id="1656884"/>
    <lineage>
        <taxon>Bacteria</taxon>
        <taxon>Bacillati</taxon>
        <taxon>Actinomycetota</taxon>
        <taxon>Actinomycetes</taxon>
        <taxon>Micrococcales</taxon>
        <taxon>Dermacoccaceae</taxon>
        <taxon>Metallococcus</taxon>
    </lineage>
</organism>